<proteinExistence type="predicted"/>
<organism evidence="1">
    <name type="scientific">marine metagenome</name>
    <dbReference type="NCBI Taxonomy" id="408172"/>
    <lineage>
        <taxon>unclassified sequences</taxon>
        <taxon>metagenomes</taxon>
        <taxon>ecological metagenomes</taxon>
    </lineage>
</organism>
<accession>A0A383B263</accession>
<reference evidence="1" key="1">
    <citation type="submission" date="2018-05" db="EMBL/GenBank/DDBJ databases">
        <authorList>
            <person name="Lanie J.A."/>
            <person name="Ng W.-L."/>
            <person name="Kazmierczak K.M."/>
            <person name="Andrzejewski T.M."/>
            <person name="Davidsen T.M."/>
            <person name="Wayne K.J."/>
            <person name="Tettelin H."/>
            <person name="Glass J.I."/>
            <person name="Rusch D."/>
            <person name="Podicherti R."/>
            <person name="Tsui H.-C.T."/>
            <person name="Winkler M.E."/>
        </authorList>
    </citation>
    <scope>NUCLEOTIDE SEQUENCE</scope>
</reference>
<dbReference type="Pfam" id="PF13416">
    <property type="entry name" value="SBP_bac_8"/>
    <property type="match status" value="1"/>
</dbReference>
<name>A0A383B263_9ZZZZ</name>
<gene>
    <name evidence="1" type="ORF">METZ01_LOCUS466342</name>
</gene>
<feature type="non-terminal residue" evidence="1">
    <location>
        <position position="1"/>
    </location>
</feature>
<evidence type="ECO:0008006" key="2">
    <source>
        <dbReference type="Google" id="ProtNLM"/>
    </source>
</evidence>
<dbReference type="SUPFAM" id="SSF53850">
    <property type="entry name" value="Periplasmic binding protein-like II"/>
    <property type="match status" value="1"/>
</dbReference>
<dbReference type="AlphaFoldDB" id="A0A383B263"/>
<dbReference type="EMBL" id="UINC01196470">
    <property type="protein sequence ID" value="SVE13488.1"/>
    <property type="molecule type" value="Genomic_DNA"/>
</dbReference>
<dbReference type="Gene3D" id="3.40.190.10">
    <property type="entry name" value="Periplasmic binding protein-like II"/>
    <property type="match status" value="1"/>
</dbReference>
<evidence type="ECO:0000313" key="1">
    <source>
        <dbReference type="EMBL" id="SVE13488.1"/>
    </source>
</evidence>
<dbReference type="InterPro" id="IPR006059">
    <property type="entry name" value="SBP"/>
</dbReference>
<sequence>GIRLNEQGSLDAFNYWIGLRLEDKVVPSPAEMTDLTATAGGFETGRVAFTTAGSWATPRIMANVKANWNLTHMPLGPVGERVTASAGSCYSMSDTAENLEAAWVYMNEYLSKAGQTEVWALSGRGSMARLSAWPAYLSLPADTVPPNVQMVFEALNSFAKHNILDSPYASEISAKAKETGDLAQIGEIGTEAALEQIHKDITPILAKNKSR</sequence>
<protein>
    <recommendedName>
        <fullName evidence="2">Extracellular solute-binding protein</fullName>
    </recommendedName>
</protein>